<evidence type="ECO:0000256" key="4">
    <source>
        <dbReference type="ARBA" id="ARBA00022801"/>
    </source>
</evidence>
<dbReference type="GO" id="GO:0004563">
    <property type="term" value="F:beta-N-acetylhexosaminidase activity"/>
    <property type="evidence" value="ECO:0007669"/>
    <property type="project" value="UniProtKB-EC"/>
</dbReference>
<organism evidence="8">
    <name type="scientific">Chlorobium phaeobacteroides (strain BS1)</name>
    <dbReference type="NCBI Taxonomy" id="331678"/>
    <lineage>
        <taxon>Bacteria</taxon>
        <taxon>Pseudomonadati</taxon>
        <taxon>Chlorobiota</taxon>
        <taxon>Chlorobiia</taxon>
        <taxon>Chlorobiales</taxon>
        <taxon>Chlorobiaceae</taxon>
        <taxon>Chlorobium/Pelodictyon group</taxon>
        <taxon>Chlorobium</taxon>
    </lineage>
</organism>
<keyword evidence="5" id="KW-0326">Glycosidase</keyword>
<dbReference type="EC" id="3.2.1.52" evidence="3"/>
<dbReference type="GO" id="GO:0005975">
    <property type="term" value="P:carbohydrate metabolic process"/>
    <property type="evidence" value="ECO:0007669"/>
    <property type="project" value="InterPro"/>
</dbReference>
<evidence type="ECO:0000256" key="2">
    <source>
        <dbReference type="ARBA" id="ARBA00005336"/>
    </source>
</evidence>
<dbReference type="KEGG" id="cpb:Cphamn1_0174"/>
<evidence type="ECO:0000256" key="3">
    <source>
        <dbReference type="ARBA" id="ARBA00012663"/>
    </source>
</evidence>
<dbReference type="InterPro" id="IPR036881">
    <property type="entry name" value="Glyco_hydro_3_C_sf"/>
</dbReference>
<dbReference type="InterPro" id="IPR036962">
    <property type="entry name" value="Glyco_hydro_3_N_sf"/>
</dbReference>
<dbReference type="Gene3D" id="3.40.50.1700">
    <property type="entry name" value="Glycoside hydrolase family 3 C-terminal domain"/>
    <property type="match status" value="1"/>
</dbReference>
<comment type="catalytic activity">
    <reaction evidence="1">
        <text>Hydrolysis of terminal non-reducing N-acetyl-D-hexosamine residues in N-acetyl-beta-D-hexosaminides.</text>
        <dbReference type="EC" id="3.2.1.52"/>
    </reaction>
</comment>
<reference evidence="8" key="1">
    <citation type="submission" date="2008-06" db="EMBL/GenBank/DDBJ databases">
        <title>Complete sequence of Chlorobium phaeobacteroides BS1.</title>
        <authorList>
            <consortium name="US DOE Joint Genome Institute"/>
            <person name="Lucas S."/>
            <person name="Copeland A."/>
            <person name="Lapidus A."/>
            <person name="Glavina del Rio T."/>
            <person name="Dalin E."/>
            <person name="Tice H."/>
            <person name="Bruce D."/>
            <person name="Goodwin L."/>
            <person name="Pitluck S."/>
            <person name="Schmutz J."/>
            <person name="Larimer F."/>
            <person name="Land M."/>
            <person name="Hauser L."/>
            <person name="Kyrpides N."/>
            <person name="Ovchinnikova G."/>
            <person name="Li T."/>
            <person name="Liu Z."/>
            <person name="Zhao F."/>
            <person name="Overmann J."/>
            <person name="Bryant D.A."/>
            <person name="Richardson P."/>
        </authorList>
    </citation>
    <scope>NUCLEOTIDE SEQUENCE [LARGE SCALE GENOMIC DNA]</scope>
    <source>
        <strain evidence="8">BS1</strain>
    </source>
</reference>
<comment type="similarity">
    <text evidence="2">Belongs to the glycosyl hydrolase 3 family.</text>
</comment>
<dbReference type="PROSITE" id="PS00775">
    <property type="entry name" value="GLYCOSYL_HYDROL_F3"/>
    <property type="match status" value="1"/>
</dbReference>
<dbReference type="Gene3D" id="3.20.20.300">
    <property type="entry name" value="Glycoside hydrolase, family 3, N-terminal domain"/>
    <property type="match status" value="1"/>
</dbReference>
<dbReference type="CAZy" id="GH3">
    <property type="family name" value="Glycoside Hydrolase Family 3"/>
</dbReference>
<dbReference type="HOGENOM" id="CLU_008392_5_3_10"/>
<dbReference type="EMBL" id="CP001101">
    <property type="protein sequence ID" value="ACE03149.1"/>
    <property type="molecule type" value="Genomic_DNA"/>
</dbReference>
<protein>
    <recommendedName>
        <fullName evidence="3">beta-N-acetylhexosaminidase</fullName>
        <ecNumber evidence="3">3.2.1.52</ecNumber>
    </recommendedName>
</protein>
<evidence type="ECO:0000256" key="1">
    <source>
        <dbReference type="ARBA" id="ARBA00001231"/>
    </source>
</evidence>
<dbReference type="AlphaFoldDB" id="B3EKH1"/>
<evidence type="ECO:0000256" key="5">
    <source>
        <dbReference type="ARBA" id="ARBA00023295"/>
    </source>
</evidence>
<feature type="signal peptide" evidence="6">
    <location>
        <begin position="1"/>
        <end position="27"/>
    </location>
</feature>
<feature type="chain" id="PRO_5002787874" description="beta-N-acetylhexosaminidase" evidence="6">
    <location>
        <begin position="28"/>
        <end position="583"/>
    </location>
</feature>
<sequence>MLIRYLMAAVFLLLYTFSSPPSRPALAEAFPAYKNATAQEIFREKDKWVEKQLSEMTLSDKIGQMLIAHSPAKFRSTDDSYYKKLSLLVSQGKVGGIMFLKGNTNDAAVLANRFQFIAPRPLLISADMEKGLAMRLDGATEFAPSMALSATGRPDLVFKMAGVIAQEAKALGIYHSYGPSVDLNTNPLNPVINTRSYGDNIPLTIEMSNAFIDGLQSNGIIATAKHFPGHGDVTVDSHINLPVLNADKKRLERVELKPFIAAIDHGIMSIMIGHLAIPAYTGSMTPATLSWRIVTKLLRKELGFDGLIITDALNMKALYQSYTLEDISLRAVEAGNDLLLFSPDPERTHTTLLNAVRRGKLSEKQINKSVRRILLAKRWLGLDKNRLVNLNSIHGQMNLKSHRELAENIADNAITVIRDKHQALPVRQENKNNILHIVLENKRYSLSGESFSDKLYRAFQAKTIRLDHNSSARDYLDAADKAKRASTIIVSTYVEVLSGTKSLAVSKGQEEFISTLVRDLPSKRSCIMISFGTPYLINQFPDIPAFICTYSSSELSEDSAVRLLQGKIKPTGKLPISLTENRR</sequence>
<evidence type="ECO:0000313" key="8">
    <source>
        <dbReference type="EMBL" id="ACE03149.1"/>
    </source>
</evidence>
<keyword evidence="6" id="KW-0732">Signal</keyword>
<dbReference type="SUPFAM" id="SSF51445">
    <property type="entry name" value="(Trans)glycosidases"/>
    <property type="match status" value="1"/>
</dbReference>
<gene>
    <name evidence="8" type="ordered locus">Cphamn1_0174</name>
</gene>
<name>B3EKH1_CHLPB</name>
<dbReference type="GO" id="GO:0009254">
    <property type="term" value="P:peptidoglycan turnover"/>
    <property type="evidence" value="ECO:0007669"/>
    <property type="project" value="TreeGrafter"/>
</dbReference>
<dbReference type="InterPro" id="IPR017853">
    <property type="entry name" value="GH"/>
</dbReference>
<dbReference type="InterPro" id="IPR019800">
    <property type="entry name" value="Glyco_hydro_3_AS"/>
</dbReference>
<accession>B3EKH1</accession>
<dbReference type="InterPro" id="IPR001764">
    <property type="entry name" value="Glyco_hydro_3_N"/>
</dbReference>
<dbReference type="InterPro" id="IPR050226">
    <property type="entry name" value="NagZ_Beta-hexosaminidase"/>
</dbReference>
<dbReference type="PRINTS" id="PR00133">
    <property type="entry name" value="GLHYDRLASE3"/>
</dbReference>
<evidence type="ECO:0000256" key="6">
    <source>
        <dbReference type="SAM" id="SignalP"/>
    </source>
</evidence>
<proteinExistence type="inferred from homology"/>
<dbReference type="eggNOG" id="COG1472">
    <property type="taxonomic scope" value="Bacteria"/>
</dbReference>
<dbReference type="PANTHER" id="PTHR30480">
    <property type="entry name" value="BETA-HEXOSAMINIDASE-RELATED"/>
    <property type="match status" value="1"/>
</dbReference>
<keyword evidence="4 8" id="KW-0378">Hydrolase</keyword>
<dbReference type="STRING" id="331678.Cphamn1_0174"/>
<dbReference type="Pfam" id="PF00933">
    <property type="entry name" value="Glyco_hydro_3"/>
    <property type="match status" value="1"/>
</dbReference>
<feature type="domain" description="Glycoside hydrolase family 3 N-terminal" evidence="7">
    <location>
        <begin position="57"/>
        <end position="374"/>
    </location>
</feature>
<dbReference type="PANTHER" id="PTHR30480:SF13">
    <property type="entry name" value="BETA-HEXOSAMINIDASE"/>
    <property type="match status" value="1"/>
</dbReference>
<dbReference type="SUPFAM" id="SSF52279">
    <property type="entry name" value="Beta-D-glucan exohydrolase, C-terminal domain"/>
    <property type="match status" value="1"/>
</dbReference>
<evidence type="ECO:0000259" key="7">
    <source>
        <dbReference type="Pfam" id="PF00933"/>
    </source>
</evidence>